<dbReference type="PANTHER" id="PTHR37984">
    <property type="entry name" value="PROTEIN CBG26694"/>
    <property type="match status" value="1"/>
</dbReference>
<reference evidence="2 3" key="1">
    <citation type="submission" date="2024-01" db="EMBL/GenBank/DDBJ databases">
        <title>The complete chloroplast genome sequence of Lithospermum erythrorhizon: insights into the phylogenetic relationship among Boraginaceae species and the maternal lineages of purple gromwells.</title>
        <authorList>
            <person name="Okada T."/>
            <person name="Watanabe K."/>
        </authorList>
    </citation>
    <scope>NUCLEOTIDE SEQUENCE [LARGE SCALE GENOMIC DNA]</scope>
</reference>
<gene>
    <name evidence="2" type="ORF">LIER_15176</name>
</gene>
<dbReference type="PROSITE" id="PS50994">
    <property type="entry name" value="INTEGRASE"/>
    <property type="match status" value="1"/>
</dbReference>
<dbReference type="PANTHER" id="PTHR37984:SF5">
    <property type="entry name" value="PROTEIN NYNRIN-LIKE"/>
    <property type="match status" value="1"/>
</dbReference>
<dbReference type="GO" id="GO:0015074">
    <property type="term" value="P:DNA integration"/>
    <property type="evidence" value="ECO:0007669"/>
    <property type="project" value="InterPro"/>
</dbReference>
<keyword evidence="3" id="KW-1185">Reference proteome</keyword>
<comment type="caution">
    <text evidence="2">The sequence shown here is derived from an EMBL/GenBank/DDBJ whole genome shotgun (WGS) entry which is preliminary data.</text>
</comment>
<evidence type="ECO:0000259" key="1">
    <source>
        <dbReference type="PROSITE" id="PS50994"/>
    </source>
</evidence>
<dbReference type="SUPFAM" id="SSF53098">
    <property type="entry name" value="Ribonuclease H-like"/>
    <property type="match status" value="1"/>
</dbReference>
<dbReference type="InterPro" id="IPR036397">
    <property type="entry name" value="RNaseH_sf"/>
</dbReference>
<dbReference type="InterPro" id="IPR056924">
    <property type="entry name" value="SH3_Tf2-1"/>
</dbReference>
<protein>
    <recommendedName>
        <fullName evidence="1">Integrase catalytic domain-containing protein</fullName>
    </recommendedName>
</protein>
<organism evidence="2 3">
    <name type="scientific">Lithospermum erythrorhizon</name>
    <name type="common">Purple gromwell</name>
    <name type="synonym">Lithospermum officinale var. erythrorhizon</name>
    <dbReference type="NCBI Taxonomy" id="34254"/>
    <lineage>
        <taxon>Eukaryota</taxon>
        <taxon>Viridiplantae</taxon>
        <taxon>Streptophyta</taxon>
        <taxon>Embryophyta</taxon>
        <taxon>Tracheophyta</taxon>
        <taxon>Spermatophyta</taxon>
        <taxon>Magnoliopsida</taxon>
        <taxon>eudicotyledons</taxon>
        <taxon>Gunneridae</taxon>
        <taxon>Pentapetalae</taxon>
        <taxon>asterids</taxon>
        <taxon>lamiids</taxon>
        <taxon>Boraginales</taxon>
        <taxon>Boraginaceae</taxon>
        <taxon>Boraginoideae</taxon>
        <taxon>Lithospermeae</taxon>
        <taxon>Lithospermum</taxon>
    </lineage>
</organism>
<dbReference type="EMBL" id="BAABME010003246">
    <property type="protein sequence ID" value="GAA0158054.1"/>
    <property type="molecule type" value="Genomic_DNA"/>
</dbReference>
<dbReference type="FunFam" id="3.30.420.10:FF:000032">
    <property type="entry name" value="Retrovirus-related Pol polyprotein from transposon 297-like Protein"/>
    <property type="match status" value="1"/>
</dbReference>
<accession>A0AAV3Q1Y6</accession>
<dbReference type="Proteomes" id="UP001454036">
    <property type="component" value="Unassembled WGS sequence"/>
</dbReference>
<dbReference type="AlphaFoldDB" id="A0AAV3Q1Y6"/>
<feature type="domain" description="Integrase catalytic" evidence="1">
    <location>
        <begin position="1"/>
        <end position="150"/>
    </location>
</feature>
<name>A0AAV3Q1Y6_LITER</name>
<dbReference type="Pfam" id="PF00665">
    <property type="entry name" value="rve"/>
    <property type="match status" value="1"/>
</dbReference>
<dbReference type="Pfam" id="PF24626">
    <property type="entry name" value="SH3_Tf2-1"/>
    <property type="match status" value="1"/>
</dbReference>
<sequence length="318" mass="37293">MDFIKGIPTSNKKNAILVVVDRFTKYSHFIAFSHPATTLTVAQLFLDHIHKLHGMPTHISSDRDRVFLSEMWQELFTMLGTKLQYSTSYHPQTDGQTERVNQCLETYLRCICNARPKDWSNWLPLAEFWYNTNFHLSLKLTPFEALYGYKPPHLPAAAYFKEVQTEARDMLEQRKQLTELIKDNLTLAQERMKRFAEHSRTDRTFEVGDQVYLKLQPYRQNSVAFRKNLKLDAKFYGPLEVLEKVRPVAYKIQLPEDSKIYPVFHVSLLKKHLKRKHQTINVLPTQLPEGSFPIYLLAILNKQTIKRAGTHIYQVLIQ</sequence>
<evidence type="ECO:0000313" key="2">
    <source>
        <dbReference type="EMBL" id="GAA0158054.1"/>
    </source>
</evidence>
<dbReference type="InterPro" id="IPR001584">
    <property type="entry name" value="Integrase_cat-core"/>
</dbReference>
<dbReference type="InterPro" id="IPR050951">
    <property type="entry name" value="Retrovirus_Pol_polyprotein"/>
</dbReference>
<proteinExistence type="predicted"/>
<evidence type="ECO:0000313" key="3">
    <source>
        <dbReference type="Proteomes" id="UP001454036"/>
    </source>
</evidence>
<dbReference type="InterPro" id="IPR012337">
    <property type="entry name" value="RNaseH-like_sf"/>
</dbReference>
<dbReference type="Gene3D" id="3.30.420.10">
    <property type="entry name" value="Ribonuclease H-like superfamily/Ribonuclease H"/>
    <property type="match status" value="1"/>
</dbReference>
<dbReference type="GO" id="GO:0003676">
    <property type="term" value="F:nucleic acid binding"/>
    <property type="evidence" value="ECO:0007669"/>
    <property type="project" value="InterPro"/>
</dbReference>